<dbReference type="InterPro" id="IPR036312">
    <property type="entry name" value="Bifun_inhib/LTP/seed_sf"/>
</dbReference>
<dbReference type="GO" id="GO:0006869">
    <property type="term" value="P:lipid transport"/>
    <property type="evidence" value="ECO:0007669"/>
    <property type="project" value="InterPro"/>
</dbReference>
<evidence type="ECO:0000313" key="5">
    <source>
        <dbReference type="EMBL" id="AAS79106.1"/>
    </source>
</evidence>
<dbReference type="Gene3D" id="1.10.110.10">
    <property type="entry name" value="Plant lipid-transfer and hydrophobic proteins"/>
    <property type="match status" value="1"/>
</dbReference>
<keyword evidence="1" id="KW-0813">Transport</keyword>
<feature type="chain" id="PRO_5004278506" evidence="3">
    <location>
        <begin position="28"/>
        <end position="94"/>
    </location>
</feature>
<dbReference type="SMART" id="SM00499">
    <property type="entry name" value="AAI"/>
    <property type="match status" value="1"/>
</dbReference>
<dbReference type="InterPro" id="IPR016140">
    <property type="entry name" value="Bifunc_inhib/LTP/seed_store"/>
</dbReference>
<proteinExistence type="evidence at transcript level"/>
<name>Q6PW56_9CARY</name>
<feature type="signal peptide" evidence="3">
    <location>
        <begin position="1"/>
        <end position="27"/>
    </location>
</feature>
<dbReference type="Pfam" id="PF14368">
    <property type="entry name" value="LTP_2"/>
    <property type="match status" value="1"/>
</dbReference>
<evidence type="ECO:0000259" key="4">
    <source>
        <dbReference type="SMART" id="SM00499"/>
    </source>
</evidence>
<organism evidence="5">
    <name type="scientific">Tamarix androssowii</name>
    <dbReference type="NCBI Taxonomy" id="189785"/>
    <lineage>
        <taxon>Eukaryota</taxon>
        <taxon>Viridiplantae</taxon>
        <taxon>Streptophyta</taxon>
        <taxon>Embryophyta</taxon>
        <taxon>Tracheophyta</taxon>
        <taxon>Spermatophyta</taxon>
        <taxon>Magnoliopsida</taxon>
        <taxon>eudicotyledons</taxon>
        <taxon>Gunneridae</taxon>
        <taxon>Pentapetalae</taxon>
        <taxon>Caryophyllales</taxon>
        <taxon>Tamaricaceae</taxon>
        <taxon>Tamarix</taxon>
    </lineage>
</organism>
<feature type="domain" description="Bifunctional inhibitor/plant lipid transfer protein/seed storage helical" evidence="4">
    <location>
        <begin position="30"/>
        <end position="94"/>
    </location>
</feature>
<dbReference type="AlphaFoldDB" id="Q6PW56"/>
<dbReference type="CDD" id="cd01959">
    <property type="entry name" value="nsLTP2"/>
    <property type="match status" value="1"/>
</dbReference>
<dbReference type="EMBL" id="AY574218">
    <property type="protein sequence ID" value="AAS79106.1"/>
    <property type="molecule type" value="mRNA"/>
</dbReference>
<sequence>MNKVVFCTLLAVVVATTLLGEAEIAEAVTCSPLQLSPCAGAITGSGPPSATCCSRLREQTPCLCGYYRDPNLRQYVNSPNAQKVARTCGVSVRC</sequence>
<protein>
    <submittedName>
        <fullName evidence="5">Probable lipid transfer protein family protein</fullName>
    </submittedName>
</protein>
<evidence type="ECO:0000256" key="3">
    <source>
        <dbReference type="SAM" id="SignalP"/>
    </source>
</evidence>
<dbReference type="PANTHER" id="PTHR33214:SF44">
    <property type="entry name" value="NON-SPECIFIC LIPID TRANSFER PROTEIN GPI-ANCHORED 33"/>
    <property type="match status" value="1"/>
</dbReference>
<accession>Q6PW56</accession>
<reference evidence="5" key="1">
    <citation type="submission" date="2004-03" db="EMBL/GenBank/DDBJ databases">
        <authorList>
            <person name="Wang Y."/>
            <person name="Jiang J."/>
            <person name="Liu G."/>
            <person name="Yang C."/>
            <person name="Chang W."/>
        </authorList>
    </citation>
    <scope>NUCLEOTIDE SEQUENCE</scope>
</reference>
<keyword evidence="2" id="KW-0446">Lipid-binding</keyword>
<dbReference type="SUPFAM" id="SSF47699">
    <property type="entry name" value="Bifunctional inhibitor/lipid-transfer protein/seed storage 2S albumin"/>
    <property type="match status" value="1"/>
</dbReference>
<keyword evidence="3" id="KW-0732">Signal</keyword>
<evidence type="ECO:0000256" key="1">
    <source>
        <dbReference type="ARBA" id="ARBA00022448"/>
    </source>
</evidence>
<evidence type="ECO:0000256" key="2">
    <source>
        <dbReference type="ARBA" id="ARBA00023121"/>
    </source>
</evidence>
<dbReference type="GO" id="GO:0008289">
    <property type="term" value="F:lipid binding"/>
    <property type="evidence" value="ECO:0007669"/>
    <property type="project" value="UniProtKB-KW"/>
</dbReference>
<dbReference type="InterPro" id="IPR033872">
    <property type="entry name" value="nsLTP2"/>
</dbReference>
<dbReference type="PANTHER" id="PTHR33214">
    <property type="entry name" value="BIFUNCTIONAL INHIBITOR/LIPID-TRANSFER PROTEIN/SEED STORAGE 2S ALBUMIN SUPERFAMILY PROTEIN"/>
    <property type="match status" value="1"/>
</dbReference>